<dbReference type="EMBL" id="JADBEL010000012">
    <property type="protein sequence ID" value="MBE1555249.1"/>
    <property type="molecule type" value="Genomic_DNA"/>
</dbReference>
<dbReference type="InterPro" id="IPR001387">
    <property type="entry name" value="Cro/C1-type_HTH"/>
</dbReference>
<evidence type="ECO:0000256" key="1">
    <source>
        <dbReference type="ARBA" id="ARBA00023125"/>
    </source>
</evidence>
<dbReference type="SUPFAM" id="SSF47413">
    <property type="entry name" value="lambda repressor-like DNA-binding domains"/>
    <property type="match status" value="1"/>
</dbReference>
<feature type="domain" description="HTH cro/C1-type" evidence="2">
    <location>
        <begin position="8"/>
        <end position="61"/>
    </location>
</feature>
<dbReference type="GO" id="GO:0005829">
    <property type="term" value="C:cytosol"/>
    <property type="evidence" value="ECO:0007669"/>
    <property type="project" value="TreeGrafter"/>
</dbReference>
<accession>A0A927MPN4</accession>
<dbReference type="CDD" id="cd00093">
    <property type="entry name" value="HTH_XRE"/>
    <property type="match status" value="1"/>
</dbReference>
<name>A0A927MPN4_9BACL</name>
<gene>
    <name evidence="3" type="ORF">H4683_002354</name>
</gene>
<dbReference type="SMART" id="SM00530">
    <property type="entry name" value="HTH_XRE"/>
    <property type="match status" value="1"/>
</dbReference>
<dbReference type="AlphaFoldDB" id="A0A927MPN4"/>
<dbReference type="InterPro" id="IPR010982">
    <property type="entry name" value="Lambda_DNA-bd_dom_sf"/>
</dbReference>
<keyword evidence="4" id="KW-1185">Reference proteome</keyword>
<dbReference type="PANTHER" id="PTHR46797">
    <property type="entry name" value="HTH-TYPE TRANSCRIPTIONAL REGULATOR"/>
    <property type="match status" value="1"/>
</dbReference>
<dbReference type="InterPro" id="IPR050807">
    <property type="entry name" value="TransReg_Diox_bact_type"/>
</dbReference>
<dbReference type="PANTHER" id="PTHR46797:SF1">
    <property type="entry name" value="METHYLPHOSPHONATE SYNTHASE"/>
    <property type="match status" value="1"/>
</dbReference>
<dbReference type="Gene3D" id="1.10.260.40">
    <property type="entry name" value="lambda repressor-like DNA-binding domains"/>
    <property type="match status" value="1"/>
</dbReference>
<evidence type="ECO:0000313" key="3">
    <source>
        <dbReference type="EMBL" id="MBE1555249.1"/>
    </source>
</evidence>
<dbReference type="RefSeq" id="WP_192598989.1">
    <property type="nucleotide sequence ID" value="NZ_JADBEL010000012.1"/>
</dbReference>
<dbReference type="Pfam" id="PF01381">
    <property type="entry name" value="HTH_3"/>
    <property type="match status" value="1"/>
</dbReference>
<evidence type="ECO:0000259" key="2">
    <source>
        <dbReference type="PROSITE" id="PS50943"/>
    </source>
</evidence>
<dbReference type="Gene3D" id="1.25.40.10">
    <property type="entry name" value="Tetratricopeptide repeat domain"/>
    <property type="match status" value="1"/>
</dbReference>
<proteinExistence type="predicted"/>
<protein>
    <submittedName>
        <fullName evidence="3">Transcriptional regulator with XRE-family HTH domain</fullName>
    </submittedName>
</protein>
<dbReference type="PROSITE" id="PS50943">
    <property type="entry name" value="HTH_CROC1"/>
    <property type="match status" value="1"/>
</dbReference>
<sequence length="427" mass="50181">MKHVGENIKRIRTAKKMTISDLANEHVSRGMISLIENGKTQPSIERLHHIAVQLDVDITELVEEISKEKLRSKINEAFELLNRHDVDDVLATISLLQPLLKKLDQSYEAARIYELYAKSLYHLYVYSNEAYLKIEENKWEQYVEKAIAIYVNLQMEWRVIKLWLFLANIEFRRANYRETIAIIDEGLDNLTIKDSLETKATYIELMFGKISTLISMGETLKAHELLDETIDFSRMNLVFINYYSLLNMKAWLYYDEQKYDEARKYVADATSFVQLVKKEDLFIEHEGTKILIEEFFEGNYENAIQLESEFERYLLNESTIQDSIKEEIMVFTRNVKARALTRLARYEEAQTLFKENQIVMNDFMEMAPLDVAIREISKSYEALCHFHLGDAAKAQQLARHVVDKLHKMPYSSFYHFAREVLADVMRG</sequence>
<dbReference type="InterPro" id="IPR011990">
    <property type="entry name" value="TPR-like_helical_dom_sf"/>
</dbReference>
<dbReference type="SUPFAM" id="SSF48452">
    <property type="entry name" value="TPR-like"/>
    <property type="match status" value="1"/>
</dbReference>
<reference evidence="3" key="1">
    <citation type="submission" date="2020-10" db="EMBL/GenBank/DDBJ databases">
        <title>Genomic Encyclopedia of Type Strains, Phase IV (KMG-IV): sequencing the most valuable type-strain genomes for metagenomic binning, comparative biology and taxonomic classification.</title>
        <authorList>
            <person name="Goeker M."/>
        </authorList>
    </citation>
    <scope>NUCLEOTIDE SEQUENCE</scope>
    <source>
        <strain evidence="3">DSM 13886</strain>
    </source>
</reference>
<evidence type="ECO:0000313" key="4">
    <source>
        <dbReference type="Proteomes" id="UP000658225"/>
    </source>
</evidence>
<keyword evidence="1" id="KW-0238">DNA-binding</keyword>
<dbReference type="Proteomes" id="UP000658225">
    <property type="component" value="Unassembled WGS sequence"/>
</dbReference>
<organism evidence="3 4">
    <name type="scientific">Sporosarcina limicola</name>
    <dbReference type="NCBI Taxonomy" id="34101"/>
    <lineage>
        <taxon>Bacteria</taxon>
        <taxon>Bacillati</taxon>
        <taxon>Bacillota</taxon>
        <taxon>Bacilli</taxon>
        <taxon>Bacillales</taxon>
        <taxon>Caryophanaceae</taxon>
        <taxon>Sporosarcina</taxon>
    </lineage>
</organism>
<dbReference type="GO" id="GO:0003700">
    <property type="term" value="F:DNA-binding transcription factor activity"/>
    <property type="evidence" value="ECO:0007669"/>
    <property type="project" value="TreeGrafter"/>
</dbReference>
<dbReference type="GO" id="GO:0003677">
    <property type="term" value="F:DNA binding"/>
    <property type="evidence" value="ECO:0007669"/>
    <property type="project" value="UniProtKB-KW"/>
</dbReference>
<comment type="caution">
    <text evidence="3">The sequence shown here is derived from an EMBL/GenBank/DDBJ whole genome shotgun (WGS) entry which is preliminary data.</text>
</comment>